<feature type="transmembrane region" description="Helical" evidence="1">
    <location>
        <begin position="258"/>
        <end position="284"/>
    </location>
</feature>
<feature type="transmembrane region" description="Helical" evidence="1">
    <location>
        <begin position="81"/>
        <end position="108"/>
    </location>
</feature>
<keyword evidence="1" id="KW-0472">Membrane</keyword>
<organism evidence="2 3">
    <name type="scientific">Clostridium senegalense</name>
    <dbReference type="NCBI Taxonomy" id="1465809"/>
    <lineage>
        <taxon>Bacteria</taxon>
        <taxon>Bacillati</taxon>
        <taxon>Bacillota</taxon>
        <taxon>Clostridia</taxon>
        <taxon>Eubacteriales</taxon>
        <taxon>Clostridiaceae</taxon>
        <taxon>Clostridium</taxon>
    </lineage>
</organism>
<feature type="transmembrane region" description="Helical" evidence="1">
    <location>
        <begin position="216"/>
        <end position="235"/>
    </location>
</feature>
<keyword evidence="3" id="KW-1185">Reference proteome</keyword>
<evidence type="ECO:0000313" key="3">
    <source>
        <dbReference type="Proteomes" id="UP000481872"/>
    </source>
</evidence>
<dbReference type="Proteomes" id="UP000481872">
    <property type="component" value="Unassembled WGS sequence"/>
</dbReference>
<dbReference type="AlphaFoldDB" id="A0A6M0H9G9"/>
<keyword evidence="1" id="KW-1133">Transmembrane helix</keyword>
<dbReference type="EMBL" id="JAAGPU010000049">
    <property type="protein sequence ID" value="NEU06531.1"/>
    <property type="molecule type" value="Genomic_DNA"/>
</dbReference>
<feature type="transmembrane region" description="Helical" evidence="1">
    <location>
        <begin position="381"/>
        <end position="402"/>
    </location>
</feature>
<feature type="transmembrane region" description="Helical" evidence="1">
    <location>
        <begin position="120"/>
        <end position="139"/>
    </location>
</feature>
<proteinExistence type="predicted"/>
<dbReference type="RefSeq" id="WP_082761281.1">
    <property type="nucleotide sequence ID" value="NZ_JAAGPU010000049.1"/>
</dbReference>
<keyword evidence="1" id="KW-0812">Transmembrane</keyword>
<sequence length="408" mass="44485">MPYFLIISYCFVLFFISLLLEPPIELFNGLTKIVMESDILITDYIALSGLGPSFLNSALVMLTLTLLLLHLKIEPTGPIIAGLLTTAGFSLFGKNIVNIWPIVFGVWLYSKYQKTPFSNFVVIMLFGTTLAPTVTFLMFSDIFPNLLSIVISLSISSLLGFILPPMASYTVHLHQGYSLANVGLAGGLLGTALASLFTAIGMNFEKKLLWSAGNNLILLIFLIFVFTTIIIVSYISDKNVFKNYPCIFKYSGKLVTDFYSILGPSITYLNIGILGLLATIFVLLIKGDLNGATLSGIFTVAGFGSFGKHPKNIFPVIIGALLGAYLSIWDLNSPGMILGMLFSTALCPIAGNFGWPYGIIAGFMHIFMVMNIGYLHGGMNLYHNGFAAGFVAIILVPLITAFKKEYNE</sequence>
<dbReference type="Pfam" id="PF07613">
    <property type="entry name" value="DUF1576"/>
    <property type="match status" value="2"/>
</dbReference>
<feature type="transmembrane region" description="Helical" evidence="1">
    <location>
        <begin position="313"/>
        <end position="332"/>
    </location>
</feature>
<evidence type="ECO:0000313" key="2">
    <source>
        <dbReference type="EMBL" id="NEU06531.1"/>
    </source>
</evidence>
<gene>
    <name evidence="2" type="ORF">G3M99_17130</name>
</gene>
<name>A0A6M0H9G9_9CLOT</name>
<feature type="transmembrane region" description="Helical" evidence="1">
    <location>
        <begin position="291"/>
        <end position="307"/>
    </location>
</feature>
<comment type="caution">
    <text evidence="2">The sequence shown here is derived from an EMBL/GenBank/DDBJ whole genome shotgun (WGS) entry which is preliminary data.</text>
</comment>
<dbReference type="InterPro" id="IPR011470">
    <property type="entry name" value="DUF1576"/>
</dbReference>
<reference evidence="2 3" key="1">
    <citation type="submission" date="2020-02" db="EMBL/GenBank/DDBJ databases">
        <title>Genome assembly of a novel Clostridium senegalense strain.</title>
        <authorList>
            <person name="Gupta T.B."/>
            <person name="Jauregui R."/>
            <person name="Maclean P."/>
            <person name="Nawarathana A."/>
            <person name="Brightwell G."/>
        </authorList>
    </citation>
    <scope>NUCLEOTIDE SEQUENCE [LARGE SCALE GENOMIC DNA]</scope>
    <source>
        <strain evidence="2 3">AGRFS4</strain>
    </source>
</reference>
<evidence type="ECO:0000256" key="1">
    <source>
        <dbReference type="SAM" id="Phobius"/>
    </source>
</evidence>
<feature type="transmembrane region" description="Helical" evidence="1">
    <location>
        <begin position="146"/>
        <end position="167"/>
    </location>
</feature>
<feature type="transmembrane region" description="Helical" evidence="1">
    <location>
        <begin position="353"/>
        <end position="375"/>
    </location>
</feature>
<protein>
    <submittedName>
        <fullName evidence="2">DUF1576 domain-containing protein</fullName>
    </submittedName>
</protein>
<feature type="transmembrane region" description="Helical" evidence="1">
    <location>
        <begin position="44"/>
        <end position="69"/>
    </location>
</feature>
<feature type="transmembrane region" description="Helical" evidence="1">
    <location>
        <begin position="179"/>
        <end position="204"/>
    </location>
</feature>
<accession>A0A6M0H9G9</accession>